<reference evidence="1 2" key="1">
    <citation type="journal article" date="2018" name="BMC Genomics">
        <title>Comparative genome analyses reveal sequence features reflecting distinct modes of host-adaptation between dicot and monocot powdery mildew.</title>
        <authorList>
            <person name="Wu Y."/>
            <person name="Ma X."/>
            <person name="Pan Z."/>
            <person name="Kale S.D."/>
            <person name="Song Y."/>
            <person name="King H."/>
            <person name="Zhang Q."/>
            <person name="Presley C."/>
            <person name="Deng X."/>
            <person name="Wei C.I."/>
            <person name="Xiao S."/>
        </authorList>
    </citation>
    <scope>NUCLEOTIDE SEQUENCE [LARGE SCALE GENOMIC DNA]</scope>
    <source>
        <strain evidence="1">UCSC1</strain>
    </source>
</reference>
<comment type="caution">
    <text evidence="1">The sequence shown here is derived from an EMBL/GenBank/DDBJ whole genome shotgun (WGS) entry which is preliminary data.</text>
</comment>
<dbReference type="EMBL" id="MCBR01008707">
    <property type="protein sequence ID" value="RKF74015.1"/>
    <property type="molecule type" value="Genomic_DNA"/>
</dbReference>
<proteinExistence type="predicted"/>
<gene>
    <name evidence="1" type="ORF">GcC1_087033</name>
</gene>
<accession>A0A420IHK4</accession>
<evidence type="ECO:0008006" key="3">
    <source>
        <dbReference type="Google" id="ProtNLM"/>
    </source>
</evidence>
<sequence length="44" mass="4836">MPPNEAVLEQAIRDYHDGQFRSIQATARVNGVPGATLRCRLNGI</sequence>
<dbReference type="AlphaFoldDB" id="A0A420IHK4"/>
<evidence type="ECO:0000313" key="2">
    <source>
        <dbReference type="Proteomes" id="UP000285405"/>
    </source>
</evidence>
<dbReference type="Proteomes" id="UP000285405">
    <property type="component" value="Unassembled WGS sequence"/>
</dbReference>
<protein>
    <recommendedName>
        <fullName evidence="3">HTH psq-type domain-containing protein</fullName>
    </recommendedName>
</protein>
<name>A0A420IHK4_9PEZI</name>
<evidence type="ECO:0000313" key="1">
    <source>
        <dbReference type="EMBL" id="RKF74015.1"/>
    </source>
</evidence>
<organism evidence="1 2">
    <name type="scientific">Golovinomyces cichoracearum</name>
    <dbReference type="NCBI Taxonomy" id="62708"/>
    <lineage>
        <taxon>Eukaryota</taxon>
        <taxon>Fungi</taxon>
        <taxon>Dikarya</taxon>
        <taxon>Ascomycota</taxon>
        <taxon>Pezizomycotina</taxon>
        <taxon>Leotiomycetes</taxon>
        <taxon>Erysiphales</taxon>
        <taxon>Erysiphaceae</taxon>
        <taxon>Golovinomyces</taxon>
    </lineage>
</organism>